<protein>
    <submittedName>
        <fullName evidence="7">SH3 domain-containing protein</fullName>
    </submittedName>
</protein>
<dbReference type="Gene3D" id="3.90.1720.10">
    <property type="entry name" value="endopeptidase domain like (from Nostoc punctiforme)"/>
    <property type="match status" value="1"/>
</dbReference>
<dbReference type="InterPro" id="IPR027017">
    <property type="entry name" value="P60_peptidase_YkfC"/>
</dbReference>
<dbReference type="PROSITE" id="PS51257">
    <property type="entry name" value="PROKAR_LIPOPROTEIN"/>
    <property type="match status" value="1"/>
</dbReference>
<proteinExistence type="inferred from homology"/>
<dbReference type="PROSITE" id="PS51935">
    <property type="entry name" value="NLPC_P60"/>
    <property type="match status" value="1"/>
</dbReference>
<evidence type="ECO:0000256" key="2">
    <source>
        <dbReference type="ARBA" id="ARBA00022670"/>
    </source>
</evidence>
<comment type="similarity">
    <text evidence="1">Belongs to the peptidase C40 family.</text>
</comment>
<keyword evidence="4" id="KW-0788">Thiol protease</keyword>
<keyword evidence="3" id="KW-0378">Hydrolase</keyword>
<dbReference type="InterPro" id="IPR038765">
    <property type="entry name" value="Papain-like_cys_pep_sf"/>
</dbReference>
<dbReference type="GO" id="GO:0006508">
    <property type="term" value="P:proteolysis"/>
    <property type="evidence" value="ECO:0007669"/>
    <property type="project" value="UniProtKB-KW"/>
</dbReference>
<sequence>MKKSTRYFLLFHVLLVFTISSGCAAITAETRSLAPMPLPSVTRDMESPKFWSDRLADPTKIVMTEDEISAFNREMLKTDVYLNDLPSFPKRINGQEMRDKAIELLIWAKSHPFFGHDNYPITEVFFAEMEAAMNLDELPETVEVRWGMTVRETDVRVLPSREIAMEAKDDYEFDYFQMSLLSFGTPLAVLGKTKDGRWSFAVTPYVSGWVRTQDIGVSKSRVEILKYIKKRNFLTVAGPWAELYSDRGLKNYAGRLRLGTRVPLIKKRGGIYEVSVPSREFNGSLAFRRGYLGAKAQVDPGYPTYTQKGVIDTAFTMLGISYGWGGMWGFWDCSSYVRDVFGVYGFVLPRNSTSQSKIGVVLGTFEEGTPVKEKCKVLEGAPPGITILRLPGHVMIYLGEFDGKHYVIHDTWGYRTRGPMGRPRLKNIGRVVISELSLGEGGKRGSLIERITHVVIIKGGDSLK</sequence>
<evidence type="ECO:0000313" key="7">
    <source>
        <dbReference type="EMBL" id="MBN1574423.1"/>
    </source>
</evidence>
<evidence type="ECO:0000256" key="5">
    <source>
        <dbReference type="SAM" id="SignalP"/>
    </source>
</evidence>
<comment type="caution">
    <text evidence="7">The sequence shown here is derived from an EMBL/GenBank/DDBJ whole genome shotgun (WGS) entry which is preliminary data.</text>
</comment>
<gene>
    <name evidence="7" type="ORF">JW984_14590</name>
</gene>
<reference evidence="7" key="1">
    <citation type="journal article" date="2021" name="Environ. Microbiol.">
        <title>Genomic characterization of three novel Desulfobacterota classes expand the metabolic and phylogenetic diversity of the phylum.</title>
        <authorList>
            <person name="Murphy C.L."/>
            <person name="Biggerstaff J."/>
            <person name="Eichhorn A."/>
            <person name="Ewing E."/>
            <person name="Shahan R."/>
            <person name="Soriano D."/>
            <person name="Stewart S."/>
            <person name="VanMol K."/>
            <person name="Walker R."/>
            <person name="Walters P."/>
            <person name="Elshahed M.S."/>
            <person name="Youssef N.H."/>
        </authorList>
    </citation>
    <scope>NUCLEOTIDE SEQUENCE</scope>
    <source>
        <strain evidence="7">Zod_Metabat.24</strain>
    </source>
</reference>
<organism evidence="7 8">
    <name type="scientific">Candidatus Zymogenus saltonus</name>
    <dbReference type="NCBI Taxonomy" id="2844893"/>
    <lineage>
        <taxon>Bacteria</taxon>
        <taxon>Deltaproteobacteria</taxon>
        <taxon>Candidatus Zymogenia</taxon>
        <taxon>Candidatus Zymogeniales</taxon>
        <taxon>Candidatus Zymogenaceae</taxon>
        <taxon>Candidatus Zymogenus</taxon>
    </lineage>
</organism>
<accession>A0A9D8KIF1</accession>
<dbReference type="InterPro" id="IPR000064">
    <property type="entry name" value="NLP_P60_dom"/>
</dbReference>
<keyword evidence="5" id="KW-0732">Signal</keyword>
<dbReference type="SUPFAM" id="SSF54001">
    <property type="entry name" value="Cysteine proteinases"/>
    <property type="match status" value="1"/>
</dbReference>
<evidence type="ECO:0000259" key="6">
    <source>
        <dbReference type="PROSITE" id="PS51935"/>
    </source>
</evidence>
<feature type="domain" description="NlpC/P60" evidence="6">
    <location>
        <begin position="304"/>
        <end position="432"/>
    </location>
</feature>
<dbReference type="AlphaFoldDB" id="A0A9D8KIF1"/>
<name>A0A9D8KIF1_9DELT</name>
<dbReference type="EMBL" id="JAFGIX010000079">
    <property type="protein sequence ID" value="MBN1574423.1"/>
    <property type="molecule type" value="Genomic_DNA"/>
</dbReference>
<evidence type="ECO:0000313" key="8">
    <source>
        <dbReference type="Proteomes" id="UP000809273"/>
    </source>
</evidence>
<dbReference type="Pfam" id="PF00877">
    <property type="entry name" value="NLPC_P60"/>
    <property type="match status" value="1"/>
</dbReference>
<dbReference type="PIRSF" id="PIRSF019015">
    <property type="entry name" value="P60_peptidase_YkfC"/>
    <property type="match status" value="1"/>
</dbReference>
<dbReference type="Pfam" id="PF12913">
    <property type="entry name" value="SH3_6"/>
    <property type="match status" value="1"/>
</dbReference>
<dbReference type="InterPro" id="IPR039439">
    <property type="entry name" value="SH3b1_dom"/>
</dbReference>
<evidence type="ECO:0000256" key="3">
    <source>
        <dbReference type="ARBA" id="ARBA00022801"/>
    </source>
</evidence>
<evidence type="ECO:0000256" key="1">
    <source>
        <dbReference type="ARBA" id="ARBA00007074"/>
    </source>
</evidence>
<feature type="signal peptide" evidence="5">
    <location>
        <begin position="1"/>
        <end position="24"/>
    </location>
</feature>
<keyword evidence="2" id="KW-0645">Protease</keyword>
<dbReference type="GO" id="GO:0008234">
    <property type="term" value="F:cysteine-type peptidase activity"/>
    <property type="evidence" value="ECO:0007669"/>
    <property type="project" value="UniProtKB-KW"/>
</dbReference>
<dbReference type="Proteomes" id="UP000809273">
    <property type="component" value="Unassembled WGS sequence"/>
</dbReference>
<feature type="chain" id="PRO_5038563119" evidence="5">
    <location>
        <begin position="25"/>
        <end position="464"/>
    </location>
</feature>
<evidence type="ECO:0000256" key="4">
    <source>
        <dbReference type="ARBA" id="ARBA00022807"/>
    </source>
</evidence>
<reference evidence="7" key="2">
    <citation type="submission" date="2021-01" db="EMBL/GenBank/DDBJ databases">
        <authorList>
            <person name="Hahn C.R."/>
            <person name="Youssef N.H."/>
            <person name="Elshahed M."/>
        </authorList>
    </citation>
    <scope>NUCLEOTIDE SEQUENCE</scope>
    <source>
        <strain evidence="7">Zod_Metabat.24</strain>
    </source>
</reference>